<feature type="domain" description="Glycosyltransferase 2-like" evidence="13">
    <location>
        <begin position="2"/>
        <end position="188"/>
    </location>
</feature>
<sequence length="255" mass="28026">LTIVVPAYNESARLPTMMAEMFDYLKAREAREPSFTWEVIVVDDGSRDATADLARKLGGGVGAKGSGPKRGEVRVMVLEINRGKGGAVTQGMLAARGEKLLFADADGATQFSDVEKLERALEKAARAGLGVAVGSRAHMVTSAAVVKRSFIRNFLMHGFHTLLILLGIASIKDTQCGFKLLTRDAAIAIFPSMHCEGWIFDIEMLLIALKLRVPLIEVPVTWHEVDGTKMDLVRDSVRMLRDLILIRLNYLFGVW</sequence>
<keyword evidence="5" id="KW-0328">Glycosyltransferase</keyword>
<keyword evidence="9" id="KW-0735">Signal-anchor</keyword>
<keyword evidence="10" id="KW-1133">Transmembrane helix</keyword>
<keyword evidence="11" id="KW-0472">Membrane</keyword>
<dbReference type="Gene3D" id="3.90.550.10">
    <property type="entry name" value="Spore Coat Polysaccharide Biosynthesis Protein SpsA, Chain A"/>
    <property type="match status" value="1"/>
</dbReference>
<evidence type="ECO:0000256" key="7">
    <source>
        <dbReference type="ARBA" id="ARBA00022692"/>
    </source>
</evidence>
<dbReference type="CDD" id="cd04188">
    <property type="entry name" value="DPG_synthase"/>
    <property type="match status" value="1"/>
</dbReference>
<comment type="pathway">
    <text evidence="2">Protein modification; protein glycosylation.</text>
</comment>
<dbReference type="PANTHER" id="PTHR10859:SF91">
    <property type="entry name" value="DOLICHYL-PHOSPHATE BETA-GLUCOSYLTRANSFERASE"/>
    <property type="match status" value="1"/>
</dbReference>
<evidence type="ECO:0000256" key="9">
    <source>
        <dbReference type="ARBA" id="ARBA00022968"/>
    </source>
</evidence>
<evidence type="ECO:0000256" key="8">
    <source>
        <dbReference type="ARBA" id="ARBA00022824"/>
    </source>
</evidence>
<dbReference type="GO" id="GO:0005789">
    <property type="term" value="C:endoplasmic reticulum membrane"/>
    <property type="evidence" value="ECO:0007669"/>
    <property type="project" value="UniProtKB-SubCell"/>
</dbReference>
<evidence type="ECO:0000256" key="10">
    <source>
        <dbReference type="ARBA" id="ARBA00022989"/>
    </source>
</evidence>
<evidence type="ECO:0000256" key="3">
    <source>
        <dbReference type="ARBA" id="ARBA00006739"/>
    </source>
</evidence>
<name>A0A4P9WNX0_9FUNG</name>
<comment type="catalytic activity">
    <reaction evidence="12">
        <text>a di-trans,poly-cis-dolichyl phosphate + UDP-alpha-D-glucose = a di-trans,poly-cis-dolichyl beta-D-glucosyl phosphate + UDP</text>
        <dbReference type="Rhea" id="RHEA:15401"/>
        <dbReference type="Rhea" id="RHEA-COMP:19498"/>
        <dbReference type="Rhea" id="RHEA-COMP:19502"/>
        <dbReference type="ChEBI" id="CHEBI:57525"/>
        <dbReference type="ChEBI" id="CHEBI:57683"/>
        <dbReference type="ChEBI" id="CHEBI:58223"/>
        <dbReference type="ChEBI" id="CHEBI:58885"/>
        <dbReference type="EC" id="2.4.1.117"/>
    </reaction>
    <physiologicalReaction direction="left-to-right" evidence="12">
        <dbReference type="Rhea" id="RHEA:15402"/>
    </physiologicalReaction>
</comment>
<evidence type="ECO:0000313" key="14">
    <source>
        <dbReference type="EMBL" id="RKO93803.1"/>
    </source>
</evidence>
<dbReference type="AlphaFoldDB" id="A0A4P9WNX0"/>
<dbReference type="GO" id="GO:0004581">
    <property type="term" value="F:dolichyl-phosphate beta-glucosyltransferase activity"/>
    <property type="evidence" value="ECO:0007669"/>
    <property type="project" value="UniProtKB-EC"/>
</dbReference>
<dbReference type="EC" id="2.4.1.117" evidence="4"/>
<feature type="non-terminal residue" evidence="14">
    <location>
        <position position="1"/>
    </location>
</feature>
<evidence type="ECO:0000256" key="11">
    <source>
        <dbReference type="ARBA" id="ARBA00023136"/>
    </source>
</evidence>
<feature type="non-terminal residue" evidence="14">
    <location>
        <position position="255"/>
    </location>
</feature>
<evidence type="ECO:0000256" key="5">
    <source>
        <dbReference type="ARBA" id="ARBA00022676"/>
    </source>
</evidence>
<dbReference type="InterPro" id="IPR001173">
    <property type="entry name" value="Glyco_trans_2-like"/>
</dbReference>
<proteinExistence type="inferred from homology"/>
<comment type="similarity">
    <text evidence="3">Belongs to the glycosyltransferase 2 family.</text>
</comment>
<evidence type="ECO:0000256" key="2">
    <source>
        <dbReference type="ARBA" id="ARBA00004922"/>
    </source>
</evidence>
<keyword evidence="8" id="KW-0256">Endoplasmic reticulum</keyword>
<dbReference type="Proteomes" id="UP000269721">
    <property type="component" value="Unassembled WGS sequence"/>
</dbReference>
<dbReference type="SUPFAM" id="SSF53448">
    <property type="entry name" value="Nucleotide-diphospho-sugar transferases"/>
    <property type="match status" value="1"/>
</dbReference>
<organism evidence="14 15">
    <name type="scientific">Blyttiomyces helicus</name>
    <dbReference type="NCBI Taxonomy" id="388810"/>
    <lineage>
        <taxon>Eukaryota</taxon>
        <taxon>Fungi</taxon>
        <taxon>Fungi incertae sedis</taxon>
        <taxon>Chytridiomycota</taxon>
        <taxon>Chytridiomycota incertae sedis</taxon>
        <taxon>Chytridiomycetes</taxon>
        <taxon>Chytridiomycetes incertae sedis</taxon>
        <taxon>Blyttiomyces</taxon>
    </lineage>
</organism>
<accession>A0A4P9WNX0</accession>
<dbReference type="GO" id="GO:0006487">
    <property type="term" value="P:protein N-linked glycosylation"/>
    <property type="evidence" value="ECO:0007669"/>
    <property type="project" value="TreeGrafter"/>
</dbReference>
<reference evidence="15" key="1">
    <citation type="journal article" date="2018" name="Nat. Microbiol.">
        <title>Leveraging single-cell genomics to expand the fungal tree of life.</title>
        <authorList>
            <person name="Ahrendt S.R."/>
            <person name="Quandt C.A."/>
            <person name="Ciobanu D."/>
            <person name="Clum A."/>
            <person name="Salamov A."/>
            <person name="Andreopoulos B."/>
            <person name="Cheng J.F."/>
            <person name="Woyke T."/>
            <person name="Pelin A."/>
            <person name="Henrissat B."/>
            <person name="Reynolds N.K."/>
            <person name="Benny G.L."/>
            <person name="Smith M.E."/>
            <person name="James T.Y."/>
            <person name="Grigoriev I.V."/>
        </authorList>
    </citation>
    <scope>NUCLEOTIDE SEQUENCE [LARGE SCALE GENOMIC DNA]</scope>
</reference>
<keyword evidence="6 14" id="KW-0808">Transferase</keyword>
<gene>
    <name evidence="14" type="ORF">BDK51DRAFT_14267</name>
</gene>
<evidence type="ECO:0000256" key="4">
    <source>
        <dbReference type="ARBA" id="ARBA00012583"/>
    </source>
</evidence>
<dbReference type="OrthoDB" id="3784at2759"/>
<evidence type="ECO:0000256" key="12">
    <source>
        <dbReference type="ARBA" id="ARBA00045097"/>
    </source>
</evidence>
<dbReference type="InterPro" id="IPR029044">
    <property type="entry name" value="Nucleotide-diphossugar_trans"/>
</dbReference>
<dbReference type="InterPro" id="IPR035518">
    <property type="entry name" value="DPG_synthase"/>
</dbReference>
<keyword evidence="7" id="KW-0812">Transmembrane</keyword>
<dbReference type="Pfam" id="PF00535">
    <property type="entry name" value="Glycos_transf_2"/>
    <property type="match status" value="1"/>
</dbReference>
<protein>
    <recommendedName>
        <fullName evidence="4">dolichyl-phosphate beta-glucosyltransferase</fullName>
        <ecNumber evidence="4">2.4.1.117</ecNumber>
    </recommendedName>
</protein>
<evidence type="ECO:0000256" key="6">
    <source>
        <dbReference type="ARBA" id="ARBA00022679"/>
    </source>
</evidence>
<evidence type="ECO:0000313" key="15">
    <source>
        <dbReference type="Proteomes" id="UP000269721"/>
    </source>
</evidence>
<dbReference type="EMBL" id="KZ994111">
    <property type="protein sequence ID" value="RKO93803.1"/>
    <property type="molecule type" value="Genomic_DNA"/>
</dbReference>
<comment type="subcellular location">
    <subcellularLocation>
        <location evidence="1">Endoplasmic reticulum membrane</location>
        <topology evidence="1">Single-pass membrane protein</topology>
    </subcellularLocation>
</comment>
<evidence type="ECO:0000259" key="13">
    <source>
        <dbReference type="Pfam" id="PF00535"/>
    </source>
</evidence>
<keyword evidence="15" id="KW-1185">Reference proteome</keyword>
<evidence type="ECO:0000256" key="1">
    <source>
        <dbReference type="ARBA" id="ARBA00004389"/>
    </source>
</evidence>
<dbReference type="PANTHER" id="PTHR10859">
    <property type="entry name" value="GLYCOSYL TRANSFERASE"/>
    <property type="match status" value="1"/>
</dbReference>